<comment type="caution">
    <text evidence="10">The sequence shown here is derived from an EMBL/GenBank/DDBJ whole genome shotgun (WGS) entry which is preliminary data.</text>
</comment>
<keyword evidence="11" id="KW-1185">Reference proteome</keyword>
<dbReference type="EC" id="3.1.1.29" evidence="1 7"/>
<dbReference type="PROSITE" id="PS01196">
    <property type="entry name" value="PEPT_TRNA_HYDROL_2"/>
    <property type="match status" value="1"/>
</dbReference>
<evidence type="ECO:0000256" key="4">
    <source>
        <dbReference type="ARBA" id="ARBA00022884"/>
    </source>
</evidence>
<feature type="site" description="Discriminates between blocked and unblocked aminoacyl-tRNA" evidence="7">
    <location>
        <position position="12"/>
    </location>
</feature>
<feature type="binding site" evidence="7">
    <location>
        <position position="69"/>
    </location>
    <ligand>
        <name>tRNA</name>
        <dbReference type="ChEBI" id="CHEBI:17843"/>
    </ligand>
</feature>
<evidence type="ECO:0000313" key="10">
    <source>
        <dbReference type="EMBL" id="ETO91683.1"/>
    </source>
</evidence>
<dbReference type="Proteomes" id="UP000018951">
    <property type="component" value="Unassembled WGS sequence"/>
</dbReference>
<dbReference type="PROSITE" id="PS01195">
    <property type="entry name" value="PEPT_TRNA_HYDROL_1"/>
    <property type="match status" value="1"/>
</dbReference>
<keyword evidence="7" id="KW-0963">Cytoplasm</keyword>
<dbReference type="NCBIfam" id="TIGR00447">
    <property type="entry name" value="pth"/>
    <property type="match status" value="1"/>
</dbReference>
<dbReference type="HAMAP" id="MF_00083">
    <property type="entry name" value="Pept_tRNA_hydro_bact"/>
    <property type="match status" value="1"/>
</dbReference>
<dbReference type="Pfam" id="PF01195">
    <property type="entry name" value="Pept_tRNA_hydro"/>
    <property type="match status" value="1"/>
</dbReference>
<dbReference type="EMBL" id="AXCJ01000001">
    <property type="protein sequence ID" value="ETO91683.1"/>
    <property type="molecule type" value="Genomic_DNA"/>
</dbReference>
<dbReference type="PANTHER" id="PTHR17224">
    <property type="entry name" value="PEPTIDYL-TRNA HYDROLASE"/>
    <property type="match status" value="1"/>
</dbReference>
<name>W2V2L8_9RICK</name>
<comment type="subcellular location">
    <subcellularLocation>
        <location evidence="7">Cytoplasm</location>
    </subcellularLocation>
</comment>
<sequence>MIPPYVIAGLGNVGDQYENTRHNIGFLILNKLHSEMAFPSFSEKFSGMISKMSIFGRSVILFKPCLFMNRSGIPLAQLRSFYKYEMSNLLVIHDDIDLELGVIKCKQGGSSGGHNGIKSVDEHLGNRYYRMRFGVGRPSLQSSVANYVLSCFEVDITVYINRAVEGIQNIISVEKELEFPVGLL</sequence>
<evidence type="ECO:0000256" key="2">
    <source>
        <dbReference type="ARBA" id="ARBA00022555"/>
    </source>
</evidence>
<evidence type="ECO:0000313" key="11">
    <source>
        <dbReference type="Proteomes" id="UP000018951"/>
    </source>
</evidence>
<feature type="binding site" evidence="7">
    <location>
        <position position="67"/>
    </location>
    <ligand>
        <name>tRNA</name>
        <dbReference type="ChEBI" id="CHEBI:17843"/>
    </ligand>
</feature>
<keyword evidence="2 7" id="KW-0820">tRNA-binding</keyword>
<feature type="site" description="Stabilizes the basic form of H active site to accept a proton" evidence="7">
    <location>
        <position position="94"/>
    </location>
</feature>
<feature type="binding site" evidence="7">
    <location>
        <position position="17"/>
    </location>
    <ligand>
        <name>tRNA</name>
        <dbReference type="ChEBI" id="CHEBI:17843"/>
    </ligand>
</feature>
<dbReference type="PATRIC" id="fig|1401685.3.peg.88"/>
<feature type="binding site" evidence="7">
    <location>
        <position position="115"/>
    </location>
    <ligand>
        <name>tRNA</name>
        <dbReference type="ChEBI" id="CHEBI:17843"/>
    </ligand>
</feature>
<keyword evidence="4 7" id="KW-0694">RNA-binding</keyword>
<dbReference type="InterPro" id="IPR018171">
    <property type="entry name" value="Pept_tRNA_hydro_CS"/>
</dbReference>
<dbReference type="GO" id="GO:0072344">
    <property type="term" value="P:rescue of stalled ribosome"/>
    <property type="evidence" value="ECO:0007669"/>
    <property type="project" value="UniProtKB-UniRule"/>
</dbReference>
<dbReference type="InterPro" id="IPR001328">
    <property type="entry name" value="Pept_tRNA_hydro"/>
</dbReference>
<evidence type="ECO:0000256" key="9">
    <source>
        <dbReference type="RuleBase" id="RU004320"/>
    </source>
</evidence>
<reference evidence="10 11" key="1">
    <citation type="journal article" date="2013" name="PLoS ONE">
        <title>Bacterial endosymbiosis in a chordate host: long-term co-evolution and conservation of secondary metabolism.</title>
        <authorList>
            <person name="Kwan J.C."/>
            <person name="Schmidt E.W."/>
        </authorList>
    </citation>
    <scope>NUCLEOTIDE SEQUENCE [LARGE SCALE GENOMIC DNA]</scope>
    <source>
        <strain evidence="11">L6</strain>
    </source>
</reference>
<comment type="similarity">
    <text evidence="5 7 9">Belongs to the PTH family.</text>
</comment>
<evidence type="ECO:0000256" key="3">
    <source>
        <dbReference type="ARBA" id="ARBA00022801"/>
    </source>
</evidence>
<gene>
    <name evidence="7 10" type="primary">pth</name>
    <name evidence="10" type="ORF">P857_853</name>
</gene>
<dbReference type="GO" id="GO:0006515">
    <property type="term" value="P:protein quality control for misfolded or incompletely synthesized proteins"/>
    <property type="evidence" value="ECO:0007669"/>
    <property type="project" value="UniProtKB-UniRule"/>
</dbReference>
<keyword evidence="3 7" id="KW-0378">Hydrolase</keyword>
<comment type="subunit">
    <text evidence="7">Monomer.</text>
</comment>
<dbReference type="PANTHER" id="PTHR17224:SF1">
    <property type="entry name" value="PEPTIDYL-TRNA HYDROLASE"/>
    <property type="match status" value="1"/>
</dbReference>
<evidence type="ECO:0000256" key="5">
    <source>
        <dbReference type="ARBA" id="ARBA00038063"/>
    </source>
</evidence>
<dbReference type="GO" id="GO:0004045">
    <property type="term" value="F:peptidyl-tRNA hydrolase activity"/>
    <property type="evidence" value="ECO:0007669"/>
    <property type="project" value="UniProtKB-UniRule"/>
</dbReference>
<comment type="function">
    <text evidence="7">Hydrolyzes ribosome-free peptidyl-tRNAs (with 1 or more amino acids incorporated), which drop off the ribosome during protein synthesis, or as a result of ribosome stalling.</text>
</comment>
<proteinExistence type="inferred from homology"/>
<dbReference type="CDD" id="cd00462">
    <property type="entry name" value="PTH"/>
    <property type="match status" value="1"/>
</dbReference>
<dbReference type="Gene3D" id="3.40.50.1470">
    <property type="entry name" value="Peptidyl-tRNA hydrolase"/>
    <property type="match status" value="1"/>
</dbReference>
<dbReference type="InterPro" id="IPR036416">
    <property type="entry name" value="Pept_tRNA_hydro_sf"/>
</dbReference>
<accession>W2V2L8</accession>
<dbReference type="GO" id="GO:0005737">
    <property type="term" value="C:cytoplasm"/>
    <property type="evidence" value="ECO:0007669"/>
    <property type="project" value="UniProtKB-SubCell"/>
</dbReference>
<protein>
    <recommendedName>
        <fullName evidence="6 7">Peptidyl-tRNA hydrolase</fullName>
        <shortName evidence="7">Pth</shortName>
        <ecNumber evidence="1 7">3.1.1.29</ecNumber>
    </recommendedName>
</protein>
<dbReference type="GO" id="GO:0000049">
    <property type="term" value="F:tRNA binding"/>
    <property type="evidence" value="ECO:0007669"/>
    <property type="project" value="UniProtKB-UniRule"/>
</dbReference>
<organism evidence="10 11">
    <name type="scientific">Candidatus Xenolissoclinum pacificiensis L6</name>
    <dbReference type="NCBI Taxonomy" id="1401685"/>
    <lineage>
        <taxon>Bacteria</taxon>
        <taxon>Pseudomonadati</taxon>
        <taxon>Pseudomonadota</taxon>
        <taxon>Alphaproteobacteria</taxon>
        <taxon>Rickettsiales</taxon>
        <taxon>Anaplasmataceae</taxon>
        <taxon>Candidatus Xenolissoclinum</taxon>
    </lineage>
</organism>
<dbReference type="STRING" id="1401685.P857_853"/>
<dbReference type="SUPFAM" id="SSF53178">
    <property type="entry name" value="Peptidyl-tRNA hydrolase-like"/>
    <property type="match status" value="1"/>
</dbReference>
<feature type="active site" description="Proton acceptor" evidence="7">
    <location>
        <position position="22"/>
    </location>
</feature>
<dbReference type="AlphaFoldDB" id="W2V2L8"/>
<evidence type="ECO:0000256" key="8">
    <source>
        <dbReference type="RuleBase" id="RU000673"/>
    </source>
</evidence>
<evidence type="ECO:0000256" key="1">
    <source>
        <dbReference type="ARBA" id="ARBA00013260"/>
    </source>
</evidence>
<comment type="function">
    <text evidence="7">Catalyzes the release of premature peptidyl moieties from peptidyl-tRNA molecules trapped in stalled 50S ribosomal subunits, and thus maintains levels of free tRNAs and 50S ribosomes.</text>
</comment>
<comment type="catalytic activity">
    <reaction evidence="7 8">
        <text>an N-acyl-L-alpha-aminoacyl-tRNA + H2O = an N-acyl-L-amino acid + a tRNA + H(+)</text>
        <dbReference type="Rhea" id="RHEA:54448"/>
        <dbReference type="Rhea" id="RHEA-COMP:10123"/>
        <dbReference type="Rhea" id="RHEA-COMP:13883"/>
        <dbReference type="ChEBI" id="CHEBI:15377"/>
        <dbReference type="ChEBI" id="CHEBI:15378"/>
        <dbReference type="ChEBI" id="CHEBI:59874"/>
        <dbReference type="ChEBI" id="CHEBI:78442"/>
        <dbReference type="ChEBI" id="CHEBI:138191"/>
        <dbReference type="EC" id="3.1.1.29"/>
    </reaction>
</comment>
<evidence type="ECO:0000256" key="7">
    <source>
        <dbReference type="HAMAP-Rule" id="MF_00083"/>
    </source>
</evidence>
<evidence type="ECO:0000256" key="6">
    <source>
        <dbReference type="ARBA" id="ARBA00050038"/>
    </source>
</evidence>